<accession>A0ABT3A948</accession>
<dbReference type="SUPFAM" id="SSF52540">
    <property type="entry name" value="P-loop containing nucleoside triphosphate hydrolases"/>
    <property type="match status" value="2"/>
</dbReference>
<comment type="similarity">
    <text evidence="10">Belongs to the RecC family.</text>
</comment>
<evidence type="ECO:0000256" key="2">
    <source>
        <dbReference type="ARBA" id="ARBA00022741"/>
    </source>
</evidence>
<keyword evidence="3 10" id="KW-0227">DNA damage</keyword>
<proteinExistence type="inferred from homology"/>
<evidence type="ECO:0000256" key="7">
    <source>
        <dbReference type="ARBA" id="ARBA00022840"/>
    </source>
</evidence>
<evidence type="ECO:0000256" key="10">
    <source>
        <dbReference type="HAMAP-Rule" id="MF_01486"/>
    </source>
</evidence>
<comment type="caution">
    <text evidence="12">The sequence shown here is derived from an EMBL/GenBank/DDBJ whole genome shotgun (WGS) entry which is preliminary data.</text>
</comment>
<evidence type="ECO:0000313" key="13">
    <source>
        <dbReference type="Proteomes" id="UP001652504"/>
    </source>
</evidence>
<dbReference type="Gene3D" id="1.10.10.990">
    <property type="match status" value="1"/>
</dbReference>
<keyword evidence="4 10" id="KW-0378">Hydrolase</keyword>
<dbReference type="Gene3D" id="3.40.50.300">
    <property type="entry name" value="P-loop containing nucleotide triphosphate hydrolases"/>
    <property type="match status" value="2"/>
</dbReference>
<dbReference type="InterPro" id="IPR011335">
    <property type="entry name" value="Restrct_endonuc-II-like"/>
</dbReference>
<dbReference type="InterPro" id="IPR041500">
    <property type="entry name" value="RecC_C"/>
</dbReference>
<protein>
    <recommendedName>
        <fullName evidence="10">RecBCD enzyme subunit RecC</fullName>
    </recommendedName>
    <alternativeName>
        <fullName evidence="10">Exonuclease V subunit RecC</fullName>
        <shortName evidence="10">ExoV subunit RecC</shortName>
    </alternativeName>
    <alternativeName>
        <fullName evidence="10">Helicase/nuclease RecBCD subunit RecC</fullName>
    </alternativeName>
</protein>
<gene>
    <name evidence="10 12" type="primary">recC</name>
    <name evidence="12" type="ORF">OE749_10920</name>
</gene>
<evidence type="ECO:0000256" key="4">
    <source>
        <dbReference type="ARBA" id="ARBA00022801"/>
    </source>
</evidence>
<dbReference type="Gene3D" id="3.40.50.10930">
    <property type="match status" value="1"/>
</dbReference>
<keyword evidence="13" id="KW-1185">Reference proteome</keyword>
<dbReference type="InterPro" id="IPR013986">
    <property type="entry name" value="DExx_box_DNA_helicase_dom_sf"/>
</dbReference>
<dbReference type="PIRSF" id="PIRSF000980">
    <property type="entry name" value="RecC"/>
    <property type="match status" value="1"/>
</dbReference>
<dbReference type="EMBL" id="JAOWKX010000005">
    <property type="protein sequence ID" value="MCV2885203.1"/>
    <property type="molecule type" value="Genomic_DNA"/>
</dbReference>
<dbReference type="InterPro" id="IPR006697">
    <property type="entry name" value="RecC"/>
</dbReference>
<keyword evidence="6 10" id="KW-0269">Exonuclease</keyword>
<keyword evidence="7 10" id="KW-0067">ATP-binding</keyword>
<evidence type="ECO:0000313" key="12">
    <source>
        <dbReference type="EMBL" id="MCV2885203.1"/>
    </source>
</evidence>
<evidence type="ECO:0000256" key="5">
    <source>
        <dbReference type="ARBA" id="ARBA00022806"/>
    </source>
</evidence>
<keyword evidence="2 10" id="KW-0547">Nucleotide-binding</keyword>
<dbReference type="Pfam" id="PF04257">
    <property type="entry name" value="Exonuc_V_gamma"/>
    <property type="match status" value="1"/>
</dbReference>
<evidence type="ECO:0000259" key="11">
    <source>
        <dbReference type="Pfam" id="PF17946"/>
    </source>
</evidence>
<dbReference type="CDD" id="cd22353">
    <property type="entry name" value="RecC_C-like"/>
    <property type="match status" value="1"/>
</dbReference>
<keyword evidence="8 10" id="KW-0238">DNA-binding</keyword>
<comment type="function">
    <text evidence="10">A helicase/nuclease that prepares dsDNA breaks (DSB) for recombinational DNA repair. Binds to DSBs and unwinds DNA via a highly rapid and processive ATP-dependent bidirectional helicase activity. Unwinds dsDNA until it encounters a Chi (crossover hotspot instigator) sequence from the 3' direction. Cuts ssDNA a few nucleotides 3' to the Chi site. The properties and activities of the enzyme are changed at Chi. The Chi-altered holoenzyme produces a long 3'-ssDNA overhang and facilitates RecA-binding to the ssDNA for homologous DNA recombination and repair. Holoenzyme degrades any linearized DNA that is unable to undergo homologous recombination. In the holoenzyme this subunit recognizes the wild-type Chi sequence, and when added to isolated RecB increases its ATP-dependent helicase processivity.</text>
</comment>
<dbReference type="SUPFAM" id="SSF52980">
    <property type="entry name" value="Restriction endonuclease-like"/>
    <property type="match status" value="1"/>
</dbReference>
<evidence type="ECO:0000256" key="3">
    <source>
        <dbReference type="ARBA" id="ARBA00022763"/>
    </source>
</evidence>
<dbReference type="PANTHER" id="PTHR30591">
    <property type="entry name" value="RECBCD ENZYME SUBUNIT RECC"/>
    <property type="match status" value="1"/>
</dbReference>
<feature type="domain" description="RecC C-terminal" evidence="11">
    <location>
        <begin position="848"/>
        <end position="1066"/>
    </location>
</feature>
<evidence type="ECO:0000256" key="1">
    <source>
        <dbReference type="ARBA" id="ARBA00022722"/>
    </source>
</evidence>
<comment type="miscellaneous">
    <text evidence="10">In the RecBCD complex, RecB has a slow 3'-5' helicase, an exonuclease activity and loads RecA onto ssDNA, RecD has a fast 5'-3' helicase activity, while RecC stimulates the ATPase and processivity of the RecB helicase and contributes to recognition of the Chi site.</text>
</comment>
<reference evidence="12 13" key="1">
    <citation type="submission" date="2022-10" db="EMBL/GenBank/DDBJ databases">
        <title>Aestuariibacter sp. AA17 isolated from Montipora capitata coral fragment.</title>
        <authorList>
            <person name="Emsley S.A."/>
            <person name="Pfannmuller K.M."/>
            <person name="Loughran R.M."/>
            <person name="Shlafstein M."/>
            <person name="Papke E."/>
            <person name="Saw J.H."/>
            <person name="Ushijima B."/>
            <person name="Videau P."/>
        </authorList>
    </citation>
    <scope>NUCLEOTIDE SEQUENCE [LARGE SCALE GENOMIC DNA]</scope>
    <source>
        <strain evidence="12 13">AA17</strain>
    </source>
</reference>
<dbReference type="PANTHER" id="PTHR30591:SF1">
    <property type="entry name" value="RECBCD ENZYME SUBUNIT RECC"/>
    <property type="match status" value="1"/>
</dbReference>
<dbReference type="NCBIfam" id="TIGR01450">
    <property type="entry name" value="recC"/>
    <property type="match status" value="1"/>
</dbReference>
<comment type="subunit">
    <text evidence="10">Heterotrimer of RecB, RecC and RecD. All subunits contribute to DNA-binding.</text>
</comment>
<dbReference type="RefSeq" id="WP_263712492.1">
    <property type="nucleotide sequence ID" value="NZ_JAOWKX010000005.1"/>
</dbReference>
<name>A0ABT3A948_9ALTE</name>
<keyword evidence="5 10" id="KW-0347">Helicase</keyword>
<dbReference type="Gene3D" id="1.10.10.160">
    <property type="match status" value="1"/>
</dbReference>
<dbReference type="Pfam" id="PF17946">
    <property type="entry name" value="RecC_C"/>
    <property type="match status" value="1"/>
</dbReference>
<keyword evidence="9 10" id="KW-0234">DNA repair</keyword>
<sequence>MLHLIQSNNMTVLAAHLVQHICSQKDGAFSVFRPDTVLVQSPGMAQWLKLFIAEHVGIAANLAFPLPSSYIWQLYRDHISDLPEQSAYTKPNLTWKLMAILPKYIHLPEFASVKSYLVPSATLEQREKQNGNQDELNLRWFQLCHKIADVFDQYLVYRPEWIMAWEEHDDLLDEVDVSLHPWQPILWRALQEYTRVLGESGYHRANLHTTLIEQLHTTSDVQASEGENHPNSQPQPPLYVFGISALPQQQLELLTVLGQTRDVYIFWLNPSCHYWGDIVDTKTLAKMALKDRHNGDKYRDVGNPLLASWGKLGRDYQDMLLQLDVLQHDAFVDFPESHNLTLLQHIQREIYELTHRGSPSPLAADELLSNGRTFPKLPISATDNSLQIAVCHSKVRELEVLKDKLLHAFETDPSLQPGDVIVMMPDVAAYAPFIDGIFTDKSDVTIPYGISDRSAADASPLVKSFLQVMALHTSRFSLSDVLSLLDVPAVRRKFTISDNEFEKIKLWLNEAGVRWGWNATDKIRWGLPPSHQNTWAFGLERLLSGFAQTDHHVLFASGRNMLPYGEVEGQDSMAVGKLYCFCENLQTALNYCQTDAPLADKVAGAHALLDSLYDVDEIEQLEINHLRQVTESLLAHSAQYRGDISQDIFLYEVTQRLQEKGVGQRFLAGSVNFCTLMPMRSIPFKRVCILGLNDEDYPRQNAPLGFDLMRHAVSRRGDRSRKHDDRYLLLEALLSAEEQLYLSYQGFSERDNSEKVPSILLSELIEYCQQTFCIEGSTDVEAEKTTRMLTEHLMSYFPLQPFSPSNYLSNSGNGVSYQARWFDVAASSFVAEKPFHQPLTAETPDIDELQIEDLIRFFTNPARYFFRQRWGTSLSIYTQTLEDEEPFSLEPLTRFQLSEALITANEPDQFDSIVASGVLPAGQASQIHFDGLQRRLAPIKEALLDFRNNQPLRAHVDFPALLEGISVSGTIDHIYDGKLIRWRTGKVRGKDKLALYIEWLTLCALEDSPTVLKEAIFIGEKAHFTLPLFEQPDALARLSNLCSLWQQGLHQPLFFFPESAFAWLKHKDESKAIAAFKGNDFAKGDVSDPHIARLCPDLTQHFDTFTRVSESVLAGLEEWI</sequence>
<keyword evidence="1 10" id="KW-0540">Nuclease</keyword>
<dbReference type="Proteomes" id="UP001652504">
    <property type="component" value="Unassembled WGS sequence"/>
</dbReference>
<evidence type="ECO:0000256" key="9">
    <source>
        <dbReference type="ARBA" id="ARBA00023204"/>
    </source>
</evidence>
<evidence type="ECO:0000256" key="6">
    <source>
        <dbReference type="ARBA" id="ARBA00022839"/>
    </source>
</evidence>
<dbReference type="InterPro" id="IPR027417">
    <property type="entry name" value="P-loop_NTPase"/>
</dbReference>
<dbReference type="HAMAP" id="MF_01486">
    <property type="entry name" value="RecC"/>
    <property type="match status" value="1"/>
</dbReference>
<dbReference type="GO" id="GO:0008854">
    <property type="term" value="F:exodeoxyribonuclease V activity"/>
    <property type="evidence" value="ECO:0007669"/>
    <property type="project" value="UniProtKB-EC"/>
</dbReference>
<evidence type="ECO:0000256" key="8">
    <source>
        <dbReference type="ARBA" id="ARBA00023125"/>
    </source>
</evidence>
<organism evidence="12 13">
    <name type="scientific">Fluctibacter corallii</name>
    <dbReference type="NCBI Taxonomy" id="2984329"/>
    <lineage>
        <taxon>Bacteria</taxon>
        <taxon>Pseudomonadati</taxon>
        <taxon>Pseudomonadota</taxon>
        <taxon>Gammaproteobacteria</taxon>
        <taxon>Alteromonadales</taxon>
        <taxon>Alteromonadaceae</taxon>
        <taxon>Fluctibacter</taxon>
    </lineage>
</organism>